<evidence type="ECO:0000313" key="4">
    <source>
        <dbReference type="Proteomes" id="UP000077134"/>
    </source>
</evidence>
<name>A0A167GD26_9BACL</name>
<keyword evidence="1" id="KW-1133">Transmembrane helix</keyword>
<gene>
    <name evidence="3" type="ORF">PNBC_01960</name>
</gene>
<feature type="transmembrane region" description="Helical" evidence="1">
    <location>
        <begin position="61"/>
        <end position="78"/>
    </location>
</feature>
<dbReference type="NCBIfam" id="NF037970">
    <property type="entry name" value="vanZ_1"/>
    <property type="match status" value="1"/>
</dbReference>
<feature type="domain" description="VanZ-like" evidence="2">
    <location>
        <begin position="5"/>
        <end position="127"/>
    </location>
</feature>
<dbReference type="KEGG" id="pcx:LPB68_10965"/>
<reference evidence="3 4" key="1">
    <citation type="submission" date="2016-02" db="EMBL/GenBank/DDBJ databases">
        <title>Paenibacillus sp. LPB0068, isolated from Crassostrea gigas.</title>
        <authorList>
            <person name="Shin S.-K."/>
            <person name="Yi H."/>
        </authorList>
    </citation>
    <scope>NUCLEOTIDE SEQUENCE [LARGE SCALE GENOMIC DNA]</scope>
    <source>
        <strain evidence="3 4">LPB0068</strain>
    </source>
</reference>
<feature type="transmembrane region" description="Helical" evidence="1">
    <location>
        <begin position="83"/>
        <end position="101"/>
    </location>
</feature>
<keyword evidence="4" id="KW-1185">Reference proteome</keyword>
<comment type="caution">
    <text evidence="3">The sequence shown here is derived from an EMBL/GenBank/DDBJ whole genome shotgun (WGS) entry which is preliminary data.</text>
</comment>
<keyword evidence="1" id="KW-0812">Transmembrane</keyword>
<dbReference type="EMBL" id="LSFN01000004">
    <property type="protein sequence ID" value="OAB77458.1"/>
    <property type="molecule type" value="Genomic_DNA"/>
</dbReference>
<dbReference type="Proteomes" id="UP000077134">
    <property type="component" value="Unassembled WGS sequence"/>
</dbReference>
<dbReference type="STRING" id="1763538.LPB68_10965"/>
<evidence type="ECO:0000313" key="3">
    <source>
        <dbReference type="EMBL" id="OAB77458.1"/>
    </source>
</evidence>
<dbReference type="RefSeq" id="WP_068654720.1">
    <property type="nucleotide sequence ID" value="NZ_CP017770.1"/>
</dbReference>
<feature type="transmembrane region" description="Helical" evidence="1">
    <location>
        <begin position="107"/>
        <end position="128"/>
    </location>
</feature>
<evidence type="ECO:0000256" key="1">
    <source>
        <dbReference type="SAM" id="Phobius"/>
    </source>
</evidence>
<dbReference type="InterPro" id="IPR006976">
    <property type="entry name" value="VanZ-like"/>
</dbReference>
<dbReference type="OrthoDB" id="2659829at2"/>
<organism evidence="3 4">
    <name type="scientific">Paenibacillus crassostreae</name>
    <dbReference type="NCBI Taxonomy" id="1763538"/>
    <lineage>
        <taxon>Bacteria</taxon>
        <taxon>Bacillati</taxon>
        <taxon>Bacillota</taxon>
        <taxon>Bacilli</taxon>
        <taxon>Bacillales</taxon>
        <taxon>Paenibacillaceae</taxon>
        <taxon>Paenibacillus</taxon>
    </lineage>
</organism>
<protein>
    <recommendedName>
        <fullName evidence="2">VanZ-like domain-containing protein</fullName>
    </recommendedName>
</protein>
<accession>A0A167GD26</accession>
<dbReference type="Pfam" id="PF04892">
    <property type="entry name" value="VanZ"/>
    <property type="match status" value="1"/>
</dbReference>
<evidence type="ECO:0000259" key="2">
    <source>
        <dbReference type="Pfam" id="PF04892"/>
    </source>
</evidence>
<proteinExistence type="predicted"/>
<dbReference type="AlphaFoldDB" id="A0A167GD26"/>
<sequence>MRIILTALWALVLFIFTCSVNFHLLIRYQIVDFQFNPNPNWSELLRLDFQWTSHDWVQRKIGHFVGFFILALLASNFGKTKSAFFFTIFYAALTEILQLFFLRGGRIYDIVNDSAGIFFAYLLCLVLFRETQAVPKT</sequence>
<keyword evidence="1" id="KW-0472">Membrane</keyword>